<accession>A0A8S5SZ46</accession>
<evidence type="ECO:0000313" key="1">
    <source>
        <dbReference type="EMBL" id="DAF56051.1"/>
    </source>
</evidence>
<proteinExistence type="predicted"/>
<organism evidence="1">
    <name type="scientific">Siphoviridae sp. ctOXk3</name>
    <dbReference type="NCBI Taxonomy" id="2827861"/>
    <lineage>
        <taxon>Viruses</taxon>
        <taxon>Duplodnaviria</taxon>
        <taxon>Heunggongvirae</taxon>
        <taxon>Uroviricota</taxon>
        <taxon>Caudoviricetes</taxon>
    </lineage>
</organism>
<sequence length="42" mass="4970">MIRLAAREGSQPYFYFYPLHIIFASKKIIYDHHITSVGQFLP</sequence>
<dbReference type="EMBL" id="BK032706">
    <property type="protein sequence ID" value="DAF56051.1"/>
    <property type="molecule type" value="Genomic_DNA"/>
</dbReference>
<reference evidence="1" key="1">
    <citation type="journal article" date="2021" name="Proc. Natl. Acad. Sci. U.S.A.">
        <title>A Catalog of Tens of Thousands of Viruses from Human Metagenomes Reveals Hidden Associations with Chronic Diseases.</title>
        <authorList>
            <person name="Tisza M.J."/>
            <person name="Buck C.B."/>
        </authorList>
    </citation>
    <scope>NUCLEOTIDE SEQUENCE</scope>
    <source>
        <strain evidence="1">CtOXk3</strain>
    </source>
</reference>
<name>A0A8S5SZ46_9CAUD</name>
<protein>
    <submittedName>
        <fullName evidence="1">Uncharacterized protein</fullName>
    </submittedName>
</protein>